<accession>A0AAU7X9Y7</accession>
<dbReference type="EMBL" id="CP158568">
    <property type="protein sequence ID" value="XBY44946.1"/>
    <property type="molecule type" value="Genomic_DNA"/>
</dbReference>
<gene>
    <name evidence="1" type="ORF">ABS361_01170</name>
</gene>
<protein>
    <submittedName>
        <fullName evidence="1">AsmA-like C-terminal region-containing protein</fullName>
    </submittedName>
</protein>
<dbReference type="GO" id="GO:0005886">
    <property type="term" value="C:plasma membrane"/>
    <property type="evidence" value="ECO:0007669"/>
    <property type="project" value="TreeGrafter"/>
</dbReference>
<name>A0AAU7X9Y7_9HYPH</name>
<reference evidence="1" key="1">
    <citation type="submission" date="2024-06" db="EMBL/GenBank/DDBJ databases">
        <title>Methylostella associata gen. nov., sp. nov., a novel Ancalomicrobiaceae-affiliated facultatively methylotrophic bacteria that feed on methanotrophs of the genus Methylococcus.</title>
        <authorList>
            <person name="Saltykova V."/>
            <person name="Danilova O.V."/>
            <person name="Oshkin I.Y."/>
            <person name="Belova S.E."/>
            <person name="Pimenov N.V."/>
            <person name="Dedysh S.N."/>
        </authorList>
    </citation>
    <scope>NUCLEOTIDE SEQUENCE</scope>
    <source>
        <strain evidence="1">S20</strain>
    </source>
</reference>
<dbReference type="AlphaFoldDB" id="A0AAU7X9Y7"/>
<dbReference type="GO" id="GO:0090313">
    <property type="term" value="P:regulation of protein targeting to membrane"/>
    <property type="evidence" value="ECO:0007669"/>
    <property type="project" value="TreeGrafter"/>
</dbReference>
<dbReference type="PANTHER" id="PTHR30441">
    <property type="entry name" value="DUF748 DOMAIN-CONTAINING PROTEIN"/>
    <property type="match status" value="1"/>
</dbReference>
<dbReference type="RefSeq" id="WP_407050038.1">
    <property type="nucleotide sequence ID" value="NZ_CP158568.1"/>
</dbReference>
<dbReference type="PANTHER" id="PTHR30441:SF8">
    <property type="entry name" value="DUF748 DOMAIN-CONTAINING PROTEIN"/>
    <property type="match status" value="1"/>
</dbReference>
<dbReference type="InterPro" id="IPR052894">
    <property type="entry name" value="AsmA-related"/>
</dbReference>
<dbReference type="KEGG" id="mflg:ABS361_01170"/>
<evidence type="ECO:0000313" key="1">
    <source>
        <dbReference type="EMBL" id="XBY44946.1"/>
    </source>
</evidence>
<proteinExistence type="predicted"/>
<organism evidence="1">
    <name type="scientific">Methyloraptor flagellatus</name>
    <dbReference type="NCBI Taxonomy" id="3162530"/>
    <lineage>
        <taxon>Bacteria</taxon>
        <taxon>Pseudomonadati</taxon>
        <taxon>Pseudomonadota</taxon>
        <taxon>Alphaproteobacteria</taxon>
        <taxon>Hyphomicrobiales</taxon>
        <taxon>Ancalomicrobiaceae</taxon>
        <taxon>Methyloraptor</taxon>
    </lineage>
</organism>
<sequence length="370" mass="38111">MPRGWRAGSAGTPDRPALRDIAVEGRLRTVGLAATLADARISVDGNRAEGVISARADLPRPQVRATLAFDTLDIAPYQAAMADLSRDLVVDQSLLGRLDLDLRASAQSVSTGLGPLSGVGATLLMKNGRFDAELGEMHAFGGDGTLLVRGTSDADGLDVSARFGMTDMTADAVGPAFGVSALQKGRLSLTADARAQGRTLGALIRGFNGRARVDVRDLAVAGAEPLSTFTQFRTVAMRLPSTGRVSSFDRATVDLAFDRSKARIDRLQADGAAMALKLAGSADFATGWLDLVGTVAPRARATAALAGAVVAEVPLRIAGSITSPEALPIQPTSELPKSELGTNSVPVGVALPAVAMPEAPAMGAALPIPR</sequence>